<dbReference type="InterPro" id="IPR050328">
    <property type="entry name" value="Dev_Immune_Receptor"/>
</dbReference>
<dbReference type="InterPro" id="IPR001611">
    <property type="entry name" value="Leu-rich_rpt"/>
</dbReference>
<dbReference type="FunFam" id="3.80.10.10:FF:001164">
    <property type="entry name" value="GH01279p"/>
    <property type="match status" value="1"/>
</dbReference>
<dbReference type="Proteomes" id="UP000325440">
    <property type="component" value="Unassembled WGS sequence"/>
</dbReference>
<keyword evidence="5" id="KW-0472">Membrane</keyword>
<dbReference type="InterPro" id="IPR032675">
    <property type="entry name" value="LRR_dom_sf"/>
</dbReference>
<feature type="compositionally biased region" description="Low complexity" evidence="4">
    <location>
        <begin position="1236"/>
        <end position="1255"/>
    </location>
</feature>
<evidence type="ECO:0000313" key="8">
    <source>
        <dbReference type="Proteomes" id="UP000325440"/>
    </source>
</evidence>
<keyword evidence="2 6" id="KW-0732">Signal</keyword>
<protein>
    <submittedName>
        <fullName evidence="7">Leucine-rich repeat,Leucine-rich repeat domain, L domain-like,Leucine-rich repeat, typical subtype,Leucine</fullName>
    </submittedName>
</protein>
<keyword evidence="5" id="KW-1133">Transmembrane helix</keyword>
<evidence type="ECO:0000256" key="2">
    <source>
        <dbReference type="ARBA" id="ARBA00022729"/>
    </source>
</evidence>
<sequence length="1390" mass="154604">MLIRWKDVLLIALVSAIAAINTCLSATTSCEDLQADFRYPCVCEELSQIGGLALNCDGVVYPGDHVNLPKDVPVLVFTQRNAGHHSVPTQLFPSTVKLDLSQNSIRRLLEKSFSTVQNTVEDLRLAGNLLGDTLNPIFSSTEFHGLSKLIRLDLSENRISSLEEGILKGCLNLEELKLDGNRLAFIPSSSLNGPESLRTLSLKNNRIDSIQHGSFVSQKSLTLIDLSSNRVNNIEIGAFEGLSMLKQLILSENRLSKFNSDVFYGNILIEKLDRPFNCMMNFFFLGAEKLEKLDVSNNFIAEFPTVSLKKFDNLKILNLSSNLIQKLENTQLTSLEVLDVSRNNIGNISPGTFMSLKKLKVLNLAVNMLRTVEDDAFEGLSYLESLSLEDNNILLIPATALSKLPRLNRLRLDYNRIAALSSTILKGLSEILHELGLSRNVIREIPPDVFQDFKFLRVLDLSGNLLLSVESSTFSGLENTLEYLNLQGNRIASLSSEPINLQKLKNLDLSYNQLKEIPRHMFTLMSSLLSLNLSHNPHLALIPVSVFHPLTQLRKLDISFTSIKVLSPELFFKTSSLTHLYIQNNGITELPETMFQSLINLIILDLSENQISNIRIGSFMGLTSIKYVNLSKNKLSSFKGEYFITKRSNGTPLEEIDLSHNQISYLFPSTFKVHPDIKLIKVSNNKFNFFPSELIAGLARLQEIDLSRNSLKTLEEFDFAGLPRLKKINLANNQIETISETTFHNSTQLQNIYLANNNLERIGERTFQGLNRLQYLDLENNNLTELPDLIFDRTRLKVLENINLAKNKFTVAPLKSLQKQYFFLSSVDLSSNQLTELQTDDSILVNIKKLDLSFNRLSETSIKNILSEPKTVRELNLAGTGITLVSPLETPFLQKLNLSYNEIDTLDEHMFDRATLIEELDLSHNELRSLTALRTIWPKLNQVQLVDISWNPISNIVLGDFDKLESLRSLRINNLLECDKIEKNAFRNLGNLVELKMYDFPKLGYLDVTGLLNYLQSLETLEIEVKDPSIGSQLSAAMNPRLKSLTIRGQRITSISSGALAGLKYRQVHIKIQNTSLTSLPPSLLIPLPRSSIIQLDVFDNQLTTLTSQFLSALDDRRSLLKLNGLRSNPIYCDCNVRALRRSPLALDLVCAAPAFVAGSLLIEIPDDDLTCDVSRQTTTTTTTTSTTTTTTTSTGSPIVKAPHHKSAQRTTTAEPDIIWSLPPPPANAGNLLQNSKSPAGGKSPASPSSPNPAAAAAITNDDTLIIGIVAGVVVFIAILVIIICIVRIRLSTAEYNSHMNALPPVLGAPMHCANQACPCPKMPGQMYPMSAAPSYANSYATLPAHKLSSVSSPLRQSYNTLNAGGVPYTQNPYYIPYAGDEKDYNLTMR</sequence>
<dbReference type="SMART" id="SM00365">
    <property type="entry name" value="LRR_SD22"/>
    <property type="match status" value="12"/>
</dbReference>
<dbReference type="SUPFAM" id="SSF52058">
    <property type="entry name" value="L domain-like"/>
    <property type="match status" value="4"/>
</dbReference>
<evidence type="ECO:0000313" key="7">
    <source>
        <dbReference type="EMBL" id="VVC30666.1"/>
    </source>
</evidence>
<gene>
    <name evidence="7" type="ORF">CINCED_3A022443</name>
</gene>
<dbReference type="GO" id="GO:0005615">
    <property type="term" value="C:extracellular space"/>
    <property type="evidence" value="ECO:0007669"/>
    <property type="project" value="TreeGrafter"/>
</dbReference>
<feature type="compositionally biased region" description="Low complexity" evidence="4">
    <location>
        <begin position="1178"/>
        <end position="1195"/>
    </location>
</feature>
<evidence type="ECO:0000256" key="3">
    <source>
        <dbReference type="ARBA" id="ARBA00022737"/>
    </source>
</evidence>
<name>A0A5E4MLC9_9HEMI</name>
<dbReference type="OrthoDB" id="8731593at2759"/>
<keyword evidence="5" id="KW-0812">Transmembrane</keyword>
<accession>A0A5E4MLC9</accession>
<proteinExistence type="predicted"/>
<evidence type="ECO:0000256" key="5">
    <source>
        <dbReference type="SAM" id="Phobius"/>
    </source>
</evidence>
<dbReference type="Gene3D" id="3.80.10.10">
    <property type="entry name" value="Ribonuclease Inhibitor"/>
    <property type="match status" value="9"/>
</dbReference>
<evidence type="ECO:0000256" key="6">
    <source>
        <dbReference type="SAM" id="SignalP"/>
    </source>
</evidence>
<keyword evidence="1" id="KW-0433">Leucine-rich repeat</keyword>
<dbReference type="InterPro" id="IPR026906">
    <property type="entry name" value="LRR_5"/>
</dbReference>
<evidence type="ECO:0000256" key="4">
    <source>
        <dbReference type="SAM" id="MobiDB-lite"/>
    </source>
</evidence>
<feature type="signal peptide" evidence="6">
    <location>
        <begin position="1"/>
        <end position="19"/>
    </location>
</feature>
<dbReference type="SMART" id="SM00369">
    <property type="entry name" value="LRR_TYP"/>
    <property type="match status" value="26"/>
</dbReference>
<dbReference type="SMART" id="SM00364">
    <property type="entry name" value="LRR_BAC"/>
    <property type="match status" value="12"/>
</dbReference>
<organism evidence="7 8">
    <name type="scientific">Cinara cedri</name>
    <dbReference type="NCBI Taxonomy" id="506608"/>
    <lineage>
        <taxon>Eukaryota</taxon>
        <taxon>Metazoa</taxon>
        <taxon>Ecdysozoa</taxon>
        <taxon>Arthropoda</taxon>
        <taxon>Hexapoda</taxon>
        <taxon>Insecta</taxon>
        <taxon>Pterygota</taxon>
        <taxon>Neoptera</taxon>
        <taxon>Paraneoptera</taxon>
        <taxon>Hemiptera</taxon>
        <taxon>Sternorrhyncha</taxon>
        <taxon>Aphidomorpha</taxon>
        <taxon>Aphidoidea</taxon>
        <taxon>Aphididae</taxon>
        <taxon>Lachninae</taxon>
        <taxon>Cinara</taxon>
    </lineage>
</organism>
<feature type="region of interest" description="Disordered" evidence="4">
    <location>
        <begin position="1178"/>
        <end position="1255"/>
    </location>
</feature>
<keyword evidence="8" id="KW-1185">Reference proteome</keyword>
<feature type="chain" id="PRO_5023065443" evidence="6">
    <location>
        <begin position="20"/>
        <end position="1390"/>
    </location>
</feature>
<keyword evidence="3" id="KW-0677">Repeat</keyword>
<dbReference type="GO" id="GO:0031012">
    <property type="term" value="C:extracellular matrix"/>
    <property type="evidence" value="ECO:0007669"/>
    <property type="project" value="TreeGrafter"/>
</dbReference>
<dbReference type="Pfam" id="PF13306">
    <property type="entry name" value="LRR_5"/>
    <property type="match status" value="1"/>
</dbReference>
<dbReference type="PROSITE" id="PS51257">
    <property type="entry name" value="PROKAR_LIPOPROTEIN"/>
    <property type="match status" value="1"/>
</dbReference>
<evidence type="ECO:0000256" key="1">
    <source>
        <dbReference type="ARBA" id="ARBA00022614"/>
    </source>
</evidence>
<dbReference type="EMBL" id="CABPRJ010000530">
    <property type="protein sequence ID" value="VVC30666.1"/>
    <property type="molecule type" value="Genomic_DNA"/>
</dbReference>
<reference evidence="7 8" key="1">
    <citation type="submission" date="2019-08" db="EMBL/GenBank/DDBJ databases">
        <authorList>
            <person name="Alioto T."/>
            <person name="Alioto T."/>
            <person name="Gomez Garrido J."/>
        </authorList>
    </citation>
    <scope>NUCLEOTIDE SEQUENCE [LARGE SCALE GENOMIC DNA]</scope>
</reference>
<dbReference type="PRINTS" id="PR00019">
    <property type="entry name" value="LEURICHRPT"/>
</dbReference>
<dbReference type="PROSITE" id="PS51450">
    <property type="entry name" value="LRR"/>
    <property type="match status" value="12"/>
</dbReference>
<dbReference type="Pfam" id="PF13855">
    <property type="entry name" value="LRR_8"/>
    <property type="match status" value="8"/>
</dbReference>
<dbReference type="InterPro" id="IPR003591">
    <property type="entry name" value="Leu-rich_rpt_typical-subtyp"/>
</dbReference>
<feature type="transmembrane region" description="Helical" evidence="5">
    <location>
        <begin position="1265"/>
        <end position="1287"/>
    </location>
</feature>
<dbReference type="PANTHER" id="PTHR24373:SF275">
    <property type="entry name" value="TIR DOMAIN-CONTAINING PROTEIN"/>
    <property type="match status" value="1"/>
</dbReference>
<dbReference type="PANTHER" id="PTHR24373">
    <property type="entry name" value="SLIT RELATED LEUCINE-RICH REPEAT NEURONAL PROTEIN"/>
    <property type="match status" value="1"/>
</dbReference>